<evidence type="ECO:0000313" key="8">
    <source>
        <dbReference type="EMBL" id="RYR34850.1"/>
    </source>
</evidence>
<evidence type="ECO:0000256" key="3">
    <source>
        <dbReference type="ARBA" id="ARBA00022729"/>
    </source>
</evidence>
<dbReference type="Proteomes" id="UP000289738">
    <property type="component" value="Chromosome A10"/>
</dbReference>
<comment type="caution">
    <text evidence="8">The sequence shown here is derived from an EMBL/GenBank/DDBJ whole genome shotgun (WGS) entry which is preliminary data.</text>
</comment>
<reference evidence="8 9" key="1">
    <citation type="submission" date="2019-01" db="EMBL/GenBank/DDBJ databases">
        <title>Sequencing of cultivated peanut Arachis hypogaea provides insights into genome evolution and oil improvement.</title>
        <authorList>
            <person name="Chen X."/>
        </authorList>
    </citation>
    <scope>NUCLEOTIDE SEQUENCE [LARGE SCALE GENOMIC DNA]</scope>
    <source>
        <strain evidence="9">cv. Fuhuasheng</strain>
        <tissue evidence="8">Leaves</tissue>
    </source>
</reference>
<evidence type="ECO:0000256" key="1">
    <source>
        <dbReference type="ARBA" id="ARBA00004167"/>
    </source>
</evidence>
<accession>A0A445B855</accession>
<keyword evidence="2 6" id="KW-0812">Transmembrane</keyword>
<comment type="subcellular location">
    <subcellularLocation>
        <location evidence="1">Membrane</location>
        <topology evidence="1">Single-pass membrane protein</topology>
    </subcellularLocation>
</comment>
<evidence type="ECO:0000256" key="4">
    <source>
        <dbReference type="ARBA" id="ARBA00022989"/>
    </source>
</evidence>
<gene>
    <name evidence="8" type="ORF">Ahy_A10g049898</name>
</gene>
<keyword evidence="5 6" id="KW-0472">Membrane</keyword>
<keyword evidence="9" id="KW-1185">Reference proteome</keyword>
<evidence type="ECO:0000256" key="2">
    <source>
        <dbReference type="ARBA" id="ARBA00022692"/>
    </source>
</evidence>
<feature type="chain" id="PRO_5019357627" description="Autophagy-related protein" evidence="7">
    <location>
        <begin position="32"/>
        <end position="294"/>
    </location>
</feature>
<protein>
    <recommendedName>
        <fullName evidence="10">Autophagy-related protein</fullName>
    </recommendedName>
</protein>
<evidence type="ECO:0000313" key="9">
    <source>
        <dbReference type="Proteomes" id="UP000289738"/>
    </source>
</evidence>
<dbReference type="InterPro" id="IPR018939">
    <property type="entry name" value="Autophagy-rel_prot_27"/>
</dbReference>
<evidence type="ECO:0000256" key="7">
    <source>
        <dbReference type="SAM" id="SignalP"/>
    </source>
</evidence>
<keyword evidence="4 6" id="KW-1133">Transmembrane helix</keyword>
<feature type="transmembrane region" description="Helical" evidence="6">
    <location>
        <begin position="205"/>
        <end position="226"/>
    </location>
</feature>
<organism evidence="8 9">
    <name type="scientific">Arachis hypogaea</name>
    <name type="common">Peanut</name>
    <dbReference type="NCBI Taxonomy" id="3818"/>
    <lineage>
        <taxon>Eukaryota</taxon>
        <taxon>Viridiplantae</taxon>
        <taxon>Streptophyta</taxon>
        <taxon>Embryophyta</taxon>
        <taxon>Tracheophyta</taxon>
        <taxon>Spermatophyta</taxon>
        <taxon>Magnoliopsida</taxon>
        <taxon>eudicotyledons</taxon>
        <taxon>Gunneridae</taxon>
        <taxon>Pentapetalae</taxon>
        <taxon>rosids</taxon>
        <taxon>fabids</taxon>
        <taxon>Fabales</taxon>
        <taxon>Fabaceae</taxon>
        <taxon>Papilionoideae</taxon>
        <taxon>50 kb inversion clade</taxon>
        <taxon>dalbergioids sensu lato</taxon>
        <taxon>Dalbergieae</taxon>
        <taxon>Pterocarpus clade</taxon>
        <taxon>Arachis</taxon>
    </lineage>
</organism>
<evidence type="ECO:0000256" key="5">
    <source>
        <dbReference type="ARBA" id="ARBA00023136"/>
    </source>
</evidence>
<feature type="signal peptide" evidence="7">
    <location>
        <begin position="1"/>
        <end position="31"/>
    </location>
</feature>
<dbReference type="Pfam" id="PF09451">
    <property type="entry name" value="ATG27"/>
    <property type="match status" value="1"/>
</dbReference>
<dbReference type="PANTHER" id="PTHR15071:SF0">
    <property type="entry name" value="MANNOSE 6-PHOSPHATE RECEPTOR-LIKE PROTEIN 1"/>
    <property type="match status" value="1"/>
</dbReference>
<name>A0A445B855_ARAHY</name>
<sequence length="294" mass="32436">MVAAVCRFGRTAFLLITITFCLSVLQPFANARCDYTFNDGNKLYNYTLSSPIRHFPHGILSEDGFYKVSVNESTLWFQLCDEMVFNHDPPICADCWECGGPTRCGMECNALVSNNIGGYHVCTTLGRGSQIEVDVIDKKNPHTGVIVKMSSGGLKTNCSLAVSVLCDYNGVKEPYTLQRLGACNYATQLKHPSACAIVVNVHGGGLGWFGTLSIVVVCLFATYLLAGAAYRFFFLGIRGVDVQFESVVHNAKAIPNVDFWASLPRRIQIWFSSLVRRFKGPSEGYRSSYSPVNF</sequence>
<dbReference type="EMBL" id="SDMP01000010">
    <property type="protein sequence ID" value="RYR34850.1"/>
    <property type="molecule type" value="Genomic_DNA"/>
</dbReference>
<keyword evidence="3 7" id="KW-0732">Signal</keyword>
<dbReference type="GO" id="GO:0000139">
    <property type="term" value="C:Golgi membrane"/>
    <property type="evidence" value="ECO:0007669"/>
    <property type="project" value="UniProtKB-SubCell"/>
</dbReference>
<dbReference type="AlphaFoldDB" id="A0A445B855"/>
<proteinExistence type="predicted"/>
<dbReference type="STRING" id="3818.A0A445B855"/>
<evidence type="ECO:0008006" key="10">
    <source>
        <dbReference type="Google" id="ProtNLM"/>
    </source>
</evidence>
<dbReference type="PANTHER" id="PTHR15071">
    <property type="entry name" value="MANNOSE-6-PHOSPHATE RECEPTOR FAMILY MEMBER"/>
    <property type="match status" value="1"/>
</dbReference>
<evidence type="ECO:0000256" key="6">
    <source>
        <dbReference type="SAM" id="Phobius"/>
    </source>
</evidence>